<proteinExistence type="predicted"/>
<keyword evidence="1" id="KW-0732">Signal</keyword>
<name>A0A165X610_9AGAM</name>
<gene>
    <name evidence="2" type="ORF">SISSUDRAFT_1098337</name>
</gene>
<dbReference type="Proteomes" id="UP000076798">
    <property type="component" value="Unassembled WGS sequence"/>
</dbReference>
<organism evidence="2 3">
    <name type="scientific">Sistotremastrum suecicum HHB10207 ss-3</name>
    <dbReference type="NCBI Taxonomy" id="1314776"/>
    <lineage>
        <taxon>Eukaryota</taxon>
        <taxon>Fungi</taxon>
        <taxon>Dikarya</taxon>
        <taxon>Basidiomycota</taxon>
        <taxon>Agaricomycotina</taxon>
        <taxon>Agaricomycetes</taxon>
        <taxon>Sistotremastrales</taxon>
        <taxon>Sistotremastraceae</taxon>
        <taxon>Sistotremastrum</taxon>
    </lineage>
</organism>
<dbReference type="AlphaFoldDB" id="A0A165X610"/>
<accession>A0A165X610</accession>
<feature type="chain" id="PRO_5007868944" evidence="1">
    <location>
        <begin position="20"/>
        <end position="173"/>
    </location>
</feature>
<evidence type="ECO:0000313" key="2">
    <source>
        <dbReference type="EMBL" id="KZT31863.1"/>
    </source>
</evidence>
<reference evidence="2 3" key="1">
    <citation type="journal article" date="2016" name="Mol. Biol. Evol.">
        <title>Comparative Genomics of Early-Diverging Mushroom-Forming Fungi Provides Insights into the Origins of Lignocellulose Decay Capabilities.</title>
        <authorList>
            <person name="Nagy L.G."/>
            <person name="Riley R."/>
            <person name="Tritt A."/>
            <person name="Adam C."/>
            <person name="Daum C."/>
            <person name="Floudas D."/>
            <person name="Sun H."/>
            <person name="Yadav J.S."/>
            <person name="Pangilinan J."/>
            <person name="Larsson K.H."/>
            <person name="Matsuura K."/>
            <person name="Barry K."/>
            <person name="Labutti K."/>
            <person name="Kuo R."/>
            <person name="Ohm R.A."/>
            <person name="Bhattacharya S.S."/>
            <person name="Shirouzu T."/>
            <person name="Yoshinaga Y."/>
            <person name="Martin F.M."/>
            <person name="Grigoriev I.V."/>
            <person name="Hibbett D.S."/>
        </authorList>
    </citation>
    <scope>NUCLEOTIDE SEQUENCE [LARGE SCALE GENOMIC DNA]</scope>
    <source>
        <strain evidence="2 3">HHB10207 ss-3</strain>
    </source>
</reference>
<feature type="signal peptide" evidence="1">
    <location>
        <begin position="1"/>
        <end position="19"/>
    </location>
</feature>
<keyword evidence="3" id="KW-1185">Reference proteome</keyword>
<evidence type="ECO:0000313" key="3">
    <source>
        <dbReference type="Proteomes" id="UP000076798"/>
    </source>
</evidence>
<evidence type="ECO:0000256" key="1">
    <source>
        <dbReference type="SAM" id="SignalP"/>
    </source>
</evidence>
<sequence length="173" mass="18277">MHIHLRLFIALLLLLPSLALPTPKLDEDPQTSIGVESGNASEIHSFQPRQDNSTSSIIPASTTILLVAAPEPTESVAPLFTQVLHAALEPTETISSATPQTTHGSALGSASTSGGVIHVGGTQVIQAFPRTWVNHYSFYVYTIVSSHLAGIRQTMPPSLIVGIKQGEPTGLPI</sequence>
<protein>
    <submittedName>
        <fullName evidence="2">Uncharacterized protein</fullName>
    </submittedName>
</protein>
<dbReference type="EMBL" id="KV428439">
    <property type="protein sequence ID" value="KZT31863.1"/>
    <property type="molecule type" value="Genomic_DNA"/>
</dbReference>